<dbReference type="RefSeq" id="WP_203827686.1">
    <property type="nucleotide sequence ID" value="NZ_BAAATY010000019.1"/>
</dbReference>
<proteinExistence type="predicted"/>
<sequence>MNLIRLIYISTKNTLPEGEIFRIQEQARHNNARDDLTGVLLFNRTYFLQYLEGDREQVTRAFTVIAADTRHCKVNILHVADIAERSYPDWSMGLLDSASPSVRGVLNEVLPGGLFLPDNLTCESAIRVVQRTRSLHLTH</sequence>
<evidence type="ECO:0000259" key="1">
    <source>
        <dbReference type="PROSITE" id="PS50925"/>
    </source>
</evidence>
<gene>
    <name evidence="2" type="ORF">Apa02nite_056510</name>
</gene>
<dbReference type="SMART" id="SM01034">
    <property type="entry name" value="BLUF"/>
    <property type="match status" value="1"/>
</dbReference>
<organism evidence="2 3">
    <name type="scientific">Actinoplanes palleronii</name>
    <dbReference type="NCBI Taxonomy" id="113570"/>
    <lineage>
        <taxon>Bacteria</taxon>
        <taxon>Bacillati</taxon>
        <taxon>Actinomycetota</taxon>
        <taxon>Actinomycetes</taxon>
        <taxon>Micromonosporales</taxon>
        <taxon>Micromonosporaceae</taxon>
        <taxon>Actinoplanes</taxon>
    </lineage>
</organism>
<keyword evidence="3" id="KW-1185">Reference proteome</keyword>
<dbReference type="Gene3D" id="3.30.70.100">
    <property type="match status" value="1"/>
</dbReference>
<dbReference type="Proteomes" id="UP000624709">
    <property type="component" value="Unassembled WGS sequence"/>
</dbReference>
<name>A0ABQ4BFT6_9ACTN</name>
<feature type="domain" description="BLUF" evidence="1">
    <location>
        <begin position="3"/>
        <end position="93"/>
    </location>
</feature>
<reference evidence="2 3" key="1">
    <citation type="submission" date="2021-01" db="EMBL/GenBank/DDBJ databases">
        <title>Whole genome shotgun sequence of Actinoplanes palleronii NBRC 14916.</title>
        <authorList>
            <person name="Komaki H."/>
            <person name="Tamura T."/>
        </authorList>
    </citation>
    <scope>NUCLEOTIDE SEQUENCE [LARGE SCALE GENOMIC DNA]</scope>
    <source>
        <strain evidence="2 3">NBRC 14916</strain>
    </source>
</reference>
<dbReference type="EMBL" id="BOMS01000088">
    <property type="protein sequence ID" value="GIE69543.1"/>
    <property type="molecule type" value="Genomic_DNA"/>
</dbReference>
<dbReference type="Pfam" id="PF04940">
    <property type="entry name" value="BLUF"/>
    <property type="match status" value="1"/>
</dbReference>
<dbReference type="PROSITE" id="PS50925">
    <property type="entry name" value="BLUF"/>
    <property type="match status" value="1"/>
</dbReference>
<protein>
    <recommendedName>
        <fullName evidence="1">BLUF domain-containing protein</fullName>
    </recommendedName>
</protein>
<evidence type="ECO:0000313" key="3">
    <source>
        <dbReference type="Proteomes" id="UP000624709"/>
    </source>
</evidence>
<dbReference type="SUPFAM" id="SSF54975">
    <property type="entry name" value="Acylphosphatase/BLUF domain-like"/>
    <property type="match status" value="1"/>
</dbReference>
<dbReference type="InterPro" id="IPR036046">
    <property type="entry name" value="Acylphosphatase-like_dom_sf"/>
</dbReference>
<comment type="caution">
    <text evidence="2">The sequence shown here is derived from an EMBL/GenBank/DDBJ whole genome shotgun (WGS) entry which is preliminary data.</text>
</comment>
<accession>A0ABQ4BFT6</accession>
<evidence type="ECO:0000313" key="2">
    <source>
        <dbReference type="EMBL" id="GIE69543.1"/>
    </source>
</evidence>
<dbReference type="InterPro" id="IPR007024">
    <property type="entry name" value="BLUF_domain"/>
</dbReference>